<organism evidence="2">
    <name type="scientific">Ralstonia solanacearum</name>
    <name type="common">Pseudomonas solanacearum</name>
    <dbReference type="NCBI Taxonomy" id="305"/>
    <lineage>
        <taxon>Bacteria</taxon>
        <taxon>Pseudomonadati</taxon>
        <taxon>Pseudomonadota</taxon>
        <taxon>Betaproteobacteria</taxon>
        <taxon>Burkholderiales</taxon>
        <taxon>Burkholderiaceae</taxon>
        <taxon>Ralstonia</taxon>
        <taxon>Ralstonia solanacearum species complex</taxon>
    </lineage>
</organism>
<proteinExistence type="predicted"/>
<feature type="region of interest" description="Disordered" evidence="1">
    <location>
        <begin position="105"/>
        <end position="156"/>
    </location>
</feature>
<name>A0A0S4UBJ1_RALSL</name>
<evidence type="ECO:0000256" key="1">
    <source>
        <dbReference type="SAM" id="MobiDB-lite"/>
    </source>
</evidence>
<reference evidence="2" key="1">
    <citation type="submission" date="2015-10" db="EMBL/GenBank/DDBJ databases">
        <authorList>
            <person name="Gilbert D.G."/>
        </authorList>
    </citation>
    <scope>NUCLEOTIDE SEQUENCE</scope>
    <source>
        <strain evidence="2">Phyl III-seqv23</strain>
    </source>
</reference>
<feature type="compositionally biased region" description="Polar residues" evidence="1">
    <location>
        <begin position="108"/>
        <end position="121"/>
    </location>
</feature>
<evidence type="ECO:0000313" key="2">
    <source>
        <dbReference type="EMBL" id="CUV19594.1"/>
    </source>
</evidence>
<accession>A0A0S4UBJ1</accession>
<sequence length="255" mass="28015">MTFLESLVKTFLPKASSPQPSSDIEPIKVGAGGNNETQMTISGEPHLFRDEGDRVAHFVALFEARVTETPFGPKLLPDLIPHWSLKAVHEGLKVTQVVAQVIQGGAQPSPSKQEPTRSTTAPKRAVTESAEDAPVEPDAQARRARTPDSRSRATYHGRIKSWGEERFPDRKRPGKTYKSFALKLEMASGVETLQGEGLKDAISEAGCKVGDAVEVKRLRKIKVPAFDEKSGDPVLDEHGNQKVYDKWLWSISVAH</sequence>
<protein>
    <submittedName>
        <fullName evidence="2">Uncharacterized protein</fullName>
    </submittedName>
</protein>
<feature type="compositionally biased region" description="Basic and acidic residues" evidence="1">
    <location>
        <begin position="139"/>
        <end position="151"/>
    </location>
</feature>
<dbReference type="EMBL" id="LN899821">
    <property type="protein sequence ID" value="CUV19594.1"/>
    <property type="molecule type" value="Genomic_DNA"/>
</dbReference>
<dbReference type="AlphaFoldDB" id="A0A0S4UBJ1"/>
<gene>
    <name evidence="2" type="ORF">PSS4_v1_1070027</name>
</gene>